<evidence type="ECO:0000256" key="3">
    <source>
        <dbReference type="ARBA" id="ARBA00022989"/>
    </source>
</evidence>
<keyword evidence="7" id="KW-1185">Reference proteome</keyword>
<evidence type="ECO:0000256" key="1">
    <source>
        <dbReference type="ARBA" id="ARBA00022475"/>
    </source>
</evidence>
<dbReference type="Pfam" id="PF07457">
    <property type="entry name" value="DUF1516"/>
    <property type="match status" value="1"/>
</dbReference>
<accession>A0A0M4FRB3</accession>
<keyword evidence="3 5" id="KW-1133">Transmembrane helix</keyword>
<keyword evidence="1" id="KW-1003">Cell membrane</keyword>
<evidence type="ECO:0000256" key="2">
    <source>
        <dbReference type="ARBA" id="ARBA00022692"/>
    </source>
</evidence>
<feature type="transmembrane region" description="Helical" evidence="5">
    <location>
        <begin position="6"/>
        <end position="25"/>
    </location>
</feature>
<feature type="transmembrane region" description="Helical" evidence="5">
    <location>
        <begin position="93"/>
        <end position="116"/>
    </location>
</feature>
<name>A0A0M4FRB3_9BACI</name>
<evidence type="ECO:0000313" key="6">
    <source>
        <dbReference type="EMBL" id="ALC81884.1"/>
    </source>
</evidence>
<dbReference type="PATRIC" id="fig|1441095.3.peg.2177"/>
<dbReference type="STRING" id="1441095.AM592_09900"/>
<dbReference type="EMBL" id="CP012600">
    <property type="protein sequence ID" value="ALC81884.1"/>
    <property type="molecule type" value="Genomic_DNA"/>
</dbReference>
<feature type="transmembrane region" description="Helical" evidence="5">
    <location>
        <begin position="37"/>
        <end position="56"/>
    </location>
</feature>
<proteinExistence type="predicted"/>
<dbReference type="OrthoDB" id="2365314at2"/>
<protein>
    <submittedName>
        <fullName evidence="6">Uncharacterized protein</fullName>
    </submittedName>
</protein>
<dbReference type="InterPro" id="IPR010899">
    <property type="entry name" value="UPF0344"/>
</dbReference>
<sequence>MTHIHLTALGLTLILFFIVYALFAAKKHKIAVVLHQIHRITYLFVIMTGFILLPMLPFSLGRISKVVLGLLTIGVMEIVLVHKSKDHIKVRDWLFFVIFLIVTIVAGLLLPLGFYLL</sequence>
<evidence type="ECO:0000256" key="4">
    <source>
        <dbReference type="ARBA" id="ARBA00023136"/>
    </source>
</evidence>
<feature type="transmembrane region" description="Helical" evidence="5">
    <location>
        <begin position="62"/>
        <end position="81"/>
    </location>
</feature>
<gene>
    <name evidence="6" type="ORF">AM592_09900</name>
</gene>
<evidence type="ECO:0000313" key="7">
    <source>
        <dbReference type="Proteomes" id="UP000067625"/>
    </source>
</evidence>
<keyword evidence="4 5" id="KW-0472">Membrane</keyword>
<dbReference type="AlphaFoldDB" id="A0A0M4FRB3"/>
<organism evidence="6 7">
    <name type="scientific">Bacillus gobiensis</name>
    <dbReference type="NCBI Taxonomy" id="1441095"/>
    <lineage>
        <taxon>Bacteria</taxon>
        <taxon>Bacillati</taxon>
        <taxon>Bacillota</taxon>
        <taxon>Bacilli</taxon>
        <taxon>Bacillales</taxon>
        <taxon>Bacillaceae</taxon>
        <taxon>Bacillus</taxon>
    </lineage>
</organism>
<reference evidence="7" key="1">
    <citation type="submission" date="2015-08" db="EMBL/GenBank/DDBJ databases">
        <title>Genome sequencing project for genomic taxonomy and phylogenomics of Bacillus-like bacteria.</title>
        <authorList>
            <person name="Liu B."/>
            <person name="Wang J."/>
            <person name="Zhu Y."/>
            <person name="Liu G."/>
            <person name="Chen Q."/>
            <person name="Chen Z."/>
            <person name="Lan J."/>
            <person name="Che J."/>
            <person name="Ge C."/>
            <person name="Shi H."/>
            <person name="Pan Z."/>
            <person name="Liu X."/>
        </authorList>
    </citation>
    <scope>NUCLEOTIDE SEQUENCE [LARGE SCALE GENOMIC DNA]</scope>
    <source>
        <strain evidence="7">FJAT-4402</strain>
    </source>
</reference>
<reference evidence="6 7" key="2">
    <citation type="journal article" date="2016" name="Int. J. Syst. Evol. Microbiol.">
        <title>Bacillus gobiensis sp. nov., isolated from a soil sample.</title>
        <authorList>
            <person name="Liu B."/>
            <person name="Liu G.H."/>
            <person name="Cetin S."/>
            <person name="Schumann P."/>
            <person name="Pan Z.Z."/>
            <person name="Chen Q.Q."/>
        </authorList>
    </citation>
    <scope>NUCLEOTIDE SEQUENCE [LARGE SCALE GENOMIC DNA]</scope>
    <source>
        <strain evidence="6 7">FJAT-4402</strain>
    </source>
</reference>
<keyword evidence="2 5" id="KW-0812">Transmembrane</keyword>
<dbReference type="RefSeq" id="WP_053603656.1">
    <property type="nucleotide sequence ID" value="NZ_CP012600.1"/>
</dbReference>
<evidence type="ECO:0000256" key="5">
    <source>
        <dbReference type="SAM" id="Phobius"/>
    </source>
</evidence>
<dbReference type="Proteomes" id="UP000067625">
    <property type="component" value="Chromosome"/>
</dbReference>